<gene>
    <name evidence="4" type="ORF">GYMLUDRAFT_49638</name>
</gene>
<accession>A0A0D0CDE5</accession>
<protein>
    <recommendedName>
        <fullName evidence="3">DUF6534 domain-containing protein</fullName>
    </recommendedName>
</protein>
<proteinExistence type="predicted"/>
<feature type="compositionally biased region" description="Polar residues" evidence="1">
    <location>
        <begin position="282"/>
        <end position="293"/>
    </location>
</feature>
<keyword evidence="2" id="KW-0472">Membrane</keyword>
<feature type="transmembrane region" description="Helical" evidence="2">
    <location>
        <begin position="129"/>
        <end position="153"/>
    </location>
</feature>
<feature type="transmembrane region" description="Helical" evidence="2">
    <location>
        <begin position="97"/>
        <end position="117"/>
    </location>
</feature>
<evidence type="ECO:0000256" key="2">
    <source>
        <dbReference type="SAM" id="Phobius"/>
    </source>
</evidence>
<keyword evidence="2" id="KW-0812">Transmembrane</keyword>
<evidence type="ECO:0000313" key="5">
    <source>
        <dbReference type="Proteomes" id="UP000053593"/>
    </source>
</evidence>
<feature type="transmembrane region" description="Helical" evidence="2">
    <location>
        <begin position="173"/>
        <end position="192"/>
    </location>
</feature>
<reference evidence="4 5" key="1">
    <citation type="submission" date="2014-04" db="EMBL/GenBank/DDBJ databases">
        <title>Evolutionary Origins and Diversification of the Mycorrhizal Mutualists.</title>
        <authorList>
            <consortium name="DOE Joint Genome Institute"/>
            <consortium name="Mycorrhizal Genomics Consortium"/>
            <person name="Kohler A."/>
            <person name="Kuo A."/>
            <person name="Nagy L.G."/>
            <person name="Floudas D."/>
            <person name="Copeland A."/>
            <person name="Barry K.W."/>
            <person name="Cichocki N."/>
            <person name="Veneault-Fourrey C."/>
            <person name="LaButti K."/>
            <person name="Lindquist E.A."/>
            <person name="Lipzen A."/>
            <person name="Lundell T."/>
            <person name="Morin E."/>
            <person name="Murat C."/>
            <person name="Riley R."/>
            <person name="Ohm R."/>
            <person name="Sun H."/>
            <person name="Tunlid A."/>
            <person name="Henrissat B."/>
            <person name="Grigoriev I.V."/>
            <person name="Hibbett D.S."/>
            <person name="Martin F."/>
        </authorList>
    </citation>
    <scope>NUCLEOTIDE SEQUENCE [LARGE SCALE GENOMIC DNA]</scope>
    <source>
        <strain evidence="4 5">FD-317 M1</strain>
    </source>
</reference>
<dbReference type="PANTHER" id="PTHR40465">
    <property type="entry name" value="CHROMOSOME 1, WHOLE GENOME SHOTGUN SEQUENCE"/>
    <property type="match status" value="1"/>
</dbReference>
<organism evidence="4 5">
    <name type="scientific">Collybiopsis luxurians FD-317 M1</name>
    <dbReference type="NCBI Taxonomy" id="944289"/>
    <lineage>
        <taxon>Eukaryota</taxon>
        <taxon>Fungi</taxon>
        <taxon>Dikarya</taxon>
        <taxon>Basidiomycota</taxon>
        <taxon>Agaricomycotina</taxon>
        <taxon>Agaricomycetes</taxon>
        <taxon>Agaricomycetidae</taxon>
        <taxon>Agaricales</taxon>
        <taxon>Marasmiineae</taxon>
        <taxon>Omphalotaceae</taxon>
        <taxon>Collybiopsis</taxon>
        <taxon>Collybiopsis luxurians</taxon>
    </lineage>
</organism>
<dbReference type="AlphaFoldDB" id="A0A0D0CDE5"/>
<keyword evidence="2" id="KW-1133">Transmembrane helix</keyword>
<feature type="region of interest" description="Disordered" evidence="1">
    <location>
        <begin position="280"/>
        <end position="313"/>
    </location>
</feature>
<feature type="transmembrane region" description="Helical" evidence="2">
    <location>
        <begin position="20"/>
        <end position="46"/>
    </location>
</feature>
<dbReference type="HOGENOM" id="CLU_676249_0_0_1"/>
<dbReference type="Proteomes" id="UP000053593">
    <property type="component" value="Unassembled WGS sequence"/>
</dbReference>
<name>A0A0D0CDE5_9AGAR</name>
<feature type="transmembrane region" description="Helical" evidence="2">
    <location>
        <begin position="213"/>
        <end position="233"/>
    </location>
</feature>
<keyword evidence="5" id="KW-1185">Reference proteome</keyword>
<dbReference type="Pfam" id="PF20152">
    <property type="entry name" value="DUF6534"/>
    <property type="match status" value="1"/>
</dbReference>
<sequence length="407" mass="43934">MSSIGSPTSPDSALDELQDLFLNPFLGTILSTLLVGIVGAQLWSYFRRNDDSVYVNAMVIVLGALVVATDSLDIAASYVFIIFNWGNVAALFEAPRALIIELVVSGIPMLIVDIYFASRIYPLSRIYNIISYVVTIMSMAAFACGCVAAHFLFKTTLWSTFIASNVKSLIDAQNFLRLGANLLTSGAFAWSYRNNFAMAIEINNPMFHRVLQFVVIRGVLLILFQVVAAAVFASEPKTLRWTVYQMMLDKIYVITMMAMLNSRSGYRGIMPLAGGNPDLLSRSASARSPTSERAPSPEPYMIAGPASSTSPASFGERARNLLSYRVADAAPGPSSVFGTAGSVSNHTNADTAATVVEDASSAAGSGDVRRTSRPKVNRSTRPTRSSTVRSTSTVAQSDVYPPSYRSS</sequence>
<feature type="region of interest" description="Disordered" evidence="1">
    <location>
        <begin position="358"/>
        <end position="407"/>
    </location>
</feature>
<feature type="transmembrane region" description="Helical" evidence="2">
    <location>
        <begin position="58"/>
        <end position="85"/>
    </location>
</feature>
<dbReference type="InterPro" id="IPR045339">
    <property type="entry name" value="DUF6534"/>
</dbReference>
<feature type="compositionally biased region" description="Low complexity" evidence="1">
    <location>
        <begin position="379"/>
        <end position="394"/>
    </location>
</feature>
<dbReference type="EMBL" id="KN834835">
    <property type="protein sequence ID" value="KIK52968.1"/>
    <property type="molecule type" value="Genomic_DNA"/>
</dbReference>
<evidence type="ECO:0000259" key="3">
    <source>
        <dbReference type="Pfam" id="PF20152"/>
    </source>
</evidence>
<dbReference type="PANTHER" id="PTHR40465:SF1">
    <property type="entry name" value="DUF6534 DOMAIN-CONTAINING PROTEIN"/>
    <property type="match status" value="1"/>
</dbReference>
<evidence type="ECO:0000313" key="4">
    <source>
        <dbReference type="EMBL" id="KIK52968.1"/>
    </source>
</evidence>
<evidence type="ECO:0000256" key="1">
    <source>
        <dbReference type="SAM" id="MobiDB-lite"/>
    </source>
</evidence>
<dbReference type="OrthoDB" id="2864380at2759"/>
<feature type="domain" description="DUF6534" evidence="3">
    <location>
        <begin position="180"/>
        <end position="264"/>
    </location>
</feature>